<dbReference type="Proteomes" id="UP001595699">
    <property type="component" value="Unassembled WGS sequence"/>
</dbReference>
<organism evidence="2 3">
    <name type="scientific">Tenggerimyces flavus</name>
    <dbReference type="NCBI Taxonomy" id="1708749"/>
    <lineage>
        <taxon>Bacteria</taxon>
        <taxon>Bacillati</taxon>
        <taxon>Actinomycetota</taxon>
        <taxon>Actinomycetes</taxon>
        <taxon>Propionibacteriales</taxon>
        <taxon>Nocardioidaceae</taxon>
        <taxon>Tenggerimyces</taxon>
    </lineage>
</organism>
<sequence>MPWLVWQLALVTAGVGLQAPTALRWSLLALALASLVMSVVRVRSAWLYQWVGWLLRYLMRSHRTVLPDSDDKAEALIESLVGKTILRSVDVRGEPAAVLGTEDGVAMILRPRTTDLVRHVPGPMDLLRAVDDQPTGVVAQTVLHTGTRRGEPRVWFVIRVVRSPEVARDSDVEQVLGNAVRRVVKELTRHATEPVLVDANDARSALSSLAHVNAGRGDLRESWRTWSAGPVLQATFRLHGLDRLEPTAVDSAVSALLQGSIAVATTVALTARRDHSQRVDGPAAGGVLRVAAGSWIALEKAAIELSSLGAARGVRLERLDGRHRAGVTASLPLGIPSP</sequence>
<name>A0ABV7YPN5_9ACTN</name>
<protein>
    <submittedName>
        <fullName evidence="2">Type VII secretion protein EccE</fullName>
    </submittedName>
</protein>
<keyword evidence="3" id="KW-1185">Reference proteome</keyword>
<dbReference type="EMBL" id="JBHRZH010000047">
    <property type="protein sequence ID" value="MFC3766058.1"/>
    <property type="molecule type" value="Genomic_DNA"/>
</dbReference>
<evidence type="ECO:0000259" key="1">
    <source>
        <dbReference type="Pfam" id="PF11203"/>
    </source>
</evidence>
<feature type="domain" description="Type VII secretion system protein EccE" evidence="1">
    <location>
        <begin position="167"/>
        <end position="237"/>
    </location>
</feature>
<reference evidence="3" key="1">
    <citation type="journal article" date="2019" name="Int. J. Syst. Evol. Microbiol.">
        <title>The Global Catalogue of Microorganisms (GCM) 10K type strain sequencing project: providing services to taxonomists for standard genome sequencing and annotation.</title>
        <authorList>
            <consortium name="The Broad Institute Genomics Platform"/>
            <consortium name="The Broad Institute Genome Sequencing Center for Infectious Disease"/>
            <person name="Wu L."/>
            <person name="Ma J."/>
        </authorList>
    </citation>
    <scope>NUCLEOTIDE SEQUENCE [LARGE SCALE GENOMIC DNA]</scope>
    <source>
        <strain evidence="3">CGMCC 4.7241</strain>
    </source>
</reference>
<dbReference type="Pfam" id="PF11203">
    <property type="entry name" value="EccE"/>
    <property type="match status" value="1"/>
</dbReference>
<proteinExistence type="predicted"/>
<evidence type="ECO:0000313" key="2">
    <source>
        <dbReference type="EMBL" id="MFC3766058.1"/>
    </source>
</evidence>
<gene>
    <name evidence="2" type="ORF">ACFOUW_34855</name>
</gene>
<dbReference type="RefSeq" id="WP_205121716.1">
    <property type="nucleotide sequence ID" value="NZ_JAFBCM010000001.1"/>
</dbReference>
<dbReference type="InterPro" id="IPR050051">
    <property type="entry name" value="EccE_dom"/>
</dbReference>
<evidence type="ECO:0000313" key="3">
    <source>
        <dbReference type="Proteomes" id="UP001595699"/>
    </source>
</evidence>
<accession>A0ABV7YPN5</accession>
<comment type="caution">
    <text evidence="2">The sequence shown here is derived from an EMBL/GenBank/DDBJ whole genome shotgun (WGS) entry which is preliminary data.</text>
</comment>